<reference evidence="4 5" key="1">
    <citation type="submission" date="2025-05" db="UniProtKB">
        <authorList>
            <consortium name="RefSeq"/>
        </authorList>
    </citation>
    <scope>IDENTIFICATION</scope>
    <source>
        <tissue evidence="4 5">Adult</tissue>
    </source>
</reference>
<dbReference type="GeneID" id="105228321"/>
<dbReference type="RefSeq" id="XP_049311766.1">
    <property type="nucleotide sequence ID" value="XM_049455809.1"/>
</dbReference>
<sequence>MSEEIFTIYENRPNLVKNKENSTVYGKMVFPKNTRANGDNSYGNESAFNFTVYDLNSKLIEKRQPIYDNIKPNELSSQKLLFTKLFGTAKNNDIIYENLCRGCGYGIFEGKNYLCDFCICLVKGHKSNKSESLRKMNKNHVNTEENIYENICSCCSNLYNTQECQFCIRNEKFMETSKTEKLEVMKKEQKTLYFQNLDKPKFFDGILGSLKKSSKPKQECSSKKHKRMEAMYNVKGCSNVSPSNNVFNKQEILDFKQKETKHNAFRREQHVYGRLKFSEYFVGKIPLEMTSNHTVAKPREFLKGDLDSVYNKSSIECSSASRKLTKSSKILKHFPTRPFNTQYYKTLHTPLSESVCYWLELLRLQVHNYYSPGTSFDDGDYGLCIPKSLPSRSVLMHTYCDAASSYEMYDFVSPLYLDIGMTNLTITDKNVEEENATFTNNISHIHISKQIENRFEAMVDVFKQNLKAKCILHKQRENQTSVEHSNYSLNTLSEANYVIRSSLQRTKWPSEHSPIAVMNYQPLSTVTTEKGRTSCFSTCNVIKSKCYHCGCLGGGGVSKEKTKIKINQEKCERSYKEKSEMINTYNKAHGRYTKQINGYFFESKGKFCNNSFNIYEVNNQNPKINQFNFVYLINNVLISYSLNTNVLHLCSNRLQYFNWFQDWLLYNFNPWSFIVKRALRVLANYNSFKISFKLWAVLNDSVKRHRGLWKYDKQGENIYGEAPIDSTVSEQVTKFIPMAFQSSNLESDFIVNENESVQLSATQNMVKNKCKKSKDEVVLRTKTKETLERSKKAQGKYLDLDENVVKLNNYDYNENDDIDLTTETKISNNHSLSDEKNNSSHTKENSIIKVKEEDIYQPIWKFQTVGEALYDSDPEYYNLSNRTCNSKYLHKRKQRMSNDSSISCRVISDNGEDHGDWETDDEFMFSKQLDEYCGANDLIPLQTSHNTISQSNSTITSASSSDIITASSHSNFQHPFFRTVCIFFSLKEPKIRAIVYDYTYSQSWYYFAKNKNANLLSYNKANGKLKLTNTPTFNWLPASNNNHQNIAFASTKTNRTIYNNVPATDSRLNPINAWKLNLLNISNIEDEDDLFVSEKELLRSQAFKENTDYESSPPKLSAPQLIKSVSSGNILDIPSVDDKKTITERVRSKFPRSVFKLNVRSPKSEKKQNDIIRSAKTGSLYVETDAQPEFPIFGAPLEKLEMSEVVHHVPRFVVDCVAYIERKNFILQDGLYRASGNKVAIDELKKKLSESFVYNSNLLVADDIHTITSLLKQFFRELTNPLIPQHTYNQLGRNFLETVGIEALKNTLEEMPDPNRATLKYLIRHLKNVAAFSKENRMPASNLAIVWGPCIFTSEQIVFGDIGRMNTLTKLFIENYEYIFSENERLVN</sequence>
<dbReference type="GO" id="GO:0005737">
    <property type="term" value="C:cytoplasm"/>
    <property type="evidence" value="ECO:0007669"/>
    <property type="project" value="TreeGrafter"/>
</dbReference>
<dbReference type="Gene3D" id="1.10.555.10">
    <property type="entry name" value="Rho GTPase activation protein"/>
    <property type="match status" value="1"/>
</dbReference>
<dbReference type="RefSeq" id="XP_011206419.3">
    <property type="nucleotide sequence ID" value="XM_011208117.4"/>
</dbReference>
<dbReference type="PROSITE" id="PS50238">
    <property type="entry name" value="RHOGAP"/>
    <property type="match status" value="1"/>
</dbReference>
<evidence type="ECO:0000313" key="4">
    <source>
        <dbReference type="RefSeq" id="XP_011206419.3"/>
    </source>
</evidence>
<dbReference type="InterPro" id="IPR000198">
    <property type="entry name" value="RhoGAP_dom"/>
</dbReference>
<evidence type="ECO:0000313" key="3">
    <source>
        <dbReference type="Proteomes" id="UP001652620"/>
    </source>
</evidence>
<dbReference type="GO" id="GO:0005096">
    <property type="term" value="F:GTPase activator activity"/>
    <property type="evidence" value="ECO:0007669"/>
    <property type="project" value="UniProtKB-KW"/>
</dbReference>
<evidence type="ECO:0000256" key="1">
    <source>
        <dbReference type="ARBA" id="ARBA00022468"/>
    </source>
</evidence>
<accession>A0A6I9VAS2</accession>
<dbReference type="Pfam" id="PF00620">
    <property type="entry name" value="RhoGAP"/>
    <property type="match status" value="1"/>
</dbReference>
<dbReference type="SUPFAM" id="SSF48350">
    <property type="entry name" value="GTPase activation domain, GAP"/>
    <property type="match status" value="1"/>
</dbReference>
<name>A0A6I9VAS2_BACDO</name>
<keyword evidence="3" id="KW-1185">Reference proteome</keyword>
<gene>
    <name evidence="4 5" type="primary">LOC105228321</name>
</gene>
<keyword evidence="1" id="KW-0343">GTPase activation</keyword>
<dbReference type="GO" id="GO:0007165">
    <property type="term" value="P:signal transduction"/>
    <property type="evidence" value="ECO:0007669"/>
    <property type="project" value="InterPro"/>
</dbReference>
<organism evidence="3 4">
    <name type="scientific">Bactrocera dorsalis</name>
    <name type="common">Oriental fruit fly</name>
    <name type="synonym">Dacus dorsalis</name>
    <dbReference type="NCBI Taxonomy" id="27457"/>
    <lineage>
        <taxon>Eukaryota</taxon>
        <taxon>Metazoa</taxon>
        <taxon>Ecdysozoa</taxon>
        <taxon>Arthropoda</taxon>
        <taxon>Hexapoda</taxon>
        <taxon>Insecta</taxon>
        <taxon>Pterygota</taxon>
        <taxon>Neoptera</taxon>
        <taxon>Endopterygota</taxon>
        <taxon>Diptera</taxon>
        <taxon>Brachycera</taxon>
        <taxon>Muscomorpha</taxon>
        <taxon>Tephritoidea</taxon>
        <taxon>Tephritidae</taxon>
        <taxon>Bactrocera</taxon>
        <taxon>Bactrocera</taxon>
    </lineage>
</organism>
<proteinExistence type="predicted"/>
<evidence type="ECO:0000313" key="5">
    <source>
        <dbReference type="RefSeq" id="XP_049311766.1"/>
    </source>
</evidence>
<dbReference type="InParanoid" id="A0A6I9VAS2"/>
<evidence type="ECO:0000259" key="2">
    <source>
        <dbReference type="PROSITE" id="PS50238"/>
    </source>
</evidence>
<dbReference type="InterPro" id="IPR008936">
    <property type="entry name" value="Rho_GTPase_activation_prot"/>
</dbReference>
<dbReference type="FunCoup" id="A0A6I9VAS2">
    <property type="interactions" value="127"/>
</dbReference>
<feature type="domain" description="Rho-GAP" evidence="2">
    <location>
        <begin position="1195"/>
        <end position="1380"/>
    </location>
</feature>
<dbReference type="OrthoDB" id="79452at2759"/>
<dbReference type="SMART" id="SM00324">
    <property type="entry name" value="RhoGAP"/>
    <property type="match status" value="1"/>
</dbReference>
<dbReference type="CDD" id="cd00159">
    <property type="entry name" value="RhoGAP"/>
    <property type="match status" value="1"/>
</dbReference>
<dbReference type="PANTHER" id="PTHR23176:SF129">
    <property type="entry name" value="RHO GTPASE ACTIVATING PROTEIN AT 16F, ISOFORM E-RELATED"/>
    <property type="match status" value="1"/>
</dbReference>
<dbReference type="Proteomes" id="UP001652620">
    <property type="component" value="Chromosome 4"/>
</dbReference>
<protein>
    <submittedName>
        <fullName evidence="4 5">Uncharacterized protein LOC105228321 isoform X1</fullName>
    </submittedName>
</protein>
<dbReference type="KEGG" id="bdr:105228321"/>
<dbReference type="PANTHER" id="PTHR23176">
    <property type="entry name" value="RHO/RAC/CDC GTPASE-ACTIVATING PROTEIN"/>
    <property type="match status" value="1"/>
</dbReference>
<dbReference type="InterPro" id="IPR050729">
    <property type="entry name" value="Rho-GAP"/>
</dbReference>